<dbReference type="GO" id="GO:0005524">
    <property type="term" value="F:ATP binding"/>
    <property type="evidence" value="ECO:0007669"/>
    <property type="project" value="UniProtKB-KW"/>
</dbReference>
<keyword evidence="2" id="KW-0067">ATP-binding</keyword>
<keyword evidence="1" id="KW-0547">Nucleotide-binding</keyword>
<accession>A0A3P9AVR7</accession>
<proteinExistence type="predicted"/>
<dbReference type="RefSeq" id="XP_004561262.2">
    <property type="nucleotide sequence ID" value="XM_004561205.3"/>
</dbReference>
<dbReference type="AlphaFoldDB" id="A0A3P9AVR7"/>
<protein>
    <submittedName>
        <fullName evidence="3">Phosphoseryl-tRNA kinase</fullName>
    </submittedName>
</protein>
<reference evidence="3" key="2">
    <citation type="submission" date="2025-08" db="UniProtKB">
        <authorList>
            <consortium name="Ensembl"/>
        </authorList>
    </citation>
    <scope>IDENTIFICATION</scope>
</reference>
<dbReference type="PANTHER" id="PTHR20873:SF0">
    <property type="entry name" value="L-SERYL-TRNA(SEC) KINASE"/>
    <property type="match status" value="1"/>
</dbReference>
<dbReference type="Ensembl" id="ENSMZET00005001832.1">
    <property type="protein sequence ID" value="ENSMZEP00005001738.1"/>
    <property type="gene ID" value="ENSMZEG00005001430.1"/>
</dbReference>
<dbReference type="Pfam" id="PF08433">
    <property type="entry name" value="KTI12"/>
    <property type="match status" value="1"/>
</dbReference>
<keyword evidence="4" id="KW-1185">Reference proteome</keyword>
<dbReference type="InterPro" id="IPR013641">
    <property type="entry name" value="KTI12/PSTK"/>
</dbReference>
<dbReference type="Gene3D" id="3.40.50.300">
    <property type="entry name" value="P-loop containing nucleotide triphosphate hydrolases"/>
    <property type="match status" value="1"/>
</dbReference>
<dbReference type="SUPFAM" id="SSF52540">
    <property type="entry name" value="P-loop containing nucleoside triphosphate hydrolases"/>
    <property type="match status" value="1"/>
</dbReference>
<organism evidence="3 4">
    <name type="scientific">Maylandia zebra</name>
    <name type="common">zebra mbuna</name>
    <dbReference type="NCBI Taxonomy" id="106582"/>
    <lineage>
        <taxon>Eukaryota</taxon>
        <taxon>Metazoa</taxon>
        <taxon>Chordata</taxon>
        <taxon>Craniata</taxon>
        <taxon>Vertebrata</taxon>
        <taxon>Euteleostomi</taxon>
        <taxon>Actinopterygii</taxon>
        <taxon>Neopterygii</taxon>
        <taxon>Teleostei</taxon>
        <taxon>Neoteleostei</taxon>
        <taxon>Acanthomorphata</taxon>
        <taxon>Ovalentaria</taxon>
        <taxon>Cichlomorphae</taxon>
        <taxon>Cichliformes</taxon>
        <taxon>Cichlidae</taxon>
        <taxon>African cichlids</taxon>
        <taxon>Pseudocrenilabrinae</taxon>
        <taxon>Haplochromini</taxon>
        <taxon>Maylandia</taxon>
        <taxon>Maylandia zebra complex</taxon>
    </lineage>
</organism>
<reference evidence="3" key="3">
    <citation type="submission" date="2025-09" db="UniProtKB">
        <authorList>
            <consortium name="Ensembl"/>
        </authorList>
    </citation>
    <scope>IDENTIFICATION</scope>
</reference>
<name>A0A3P9AVR7_9CICH</name>
<evidence type="ECO:0000256" key="1">
    <source>
        <dbReference type="ARBA" id="ARBA00022741"/>
    </source>
</evidence>
<dbReference type="InterPro" id="IPR052648">
    <property type="entry name" value="Ser-tRNA(Sec)_kinase"/>
</dbReference>
<dbReference type="Proteomes" id="UP000265160">
    <property type="component" value="LG8"/>
</dbReference>
<dbReference type="STRING" id="106582.ENSMZEP00005001738"/>
<dbReference type="GO" id="GO:0016301">
    <property type="term" value="F:kinase activity"/>
    <property type="evidence" value="ECO:0007669"/>
    <property type="project" value="TreeGrafter"/>
</dbReference>
<evidence type="ECO:0000256" key="2">
    <source>
        <dbReference type="ARBA" id="ARBA00022840"/>
    </source>
</evidence>
<evidence type="ECO:0000313" key="4">
    <source>
        <dbReference type="Proteomes" id="UP000265160"/>
    </source>
</evidence>
<sequence>MATEEAVSVSRASACLCVLCGLPAAGKSTLARRILSTAAQHGWRATVVPYDDLIPEQAFRTKVVEDGVNLQEMHTEWKSHRQAVLYCIEQFLQKSEILPEAPSSSGISVAAWEQCTQGLMGPKGLKPPLVFLLDDNFYYPSMRYEVCQLARKYSLGFCQVYLQCDLESCISRNQSRSQPVPTEVILEMVKRLESPNPQKNSWEINSITLNSTGTVSKSDIQRVMELISSALNNPLSLGEDNKEQKDADRLKCANSVVHQADQACRRLISEAMKTARENKVRPERMRSLAAQLSESKATFLHNLGKHFLHEVPFIQEEEINVEHAAKRAAEIFNDDLKEILSRIMNDK</sequence>
<dbReference type="InterPro" id="IPR027417">
    <property type="entry name" value="P-loop_NTPase"/>
</dbReference>
<reference evidence="3 4" key="1">
    <citation type="journal article" date="2014" name="Nature">
        <title>The genomic substrate for adaptive radiation in African cichlid fish.</title>
        <authorList>
            <person name="Brawand D."/>
            <person name="Wagner C.E."/>
            <person name="Li Y.I."/>
            <person name="Malinsky M."/>
            <person name="Keller I."/>
            <person name="Fan S."/>
            <person name="Simakov O."/>
            <person name="Ng A.Y."/>
            <person name="Lim Z.W."/>
            <person name="Bezault E."/>
            <person name="Turner-Maier J."/>
            <person name="Johnson J."/>
            <person name="Alcazar R."/>
            <person name="Noh H.J."/>
            <person name="Russell P."/>
            <person name="Aken B."/>
            <person name="Alfoldi J."/>
            <person name="Amemiya C."/>
            <person name="Azzouzi N."/>
            <person name="Baroiller J.F."/>
            <person name="Barloy-Hubler F."/>
            <person name="Berlin A."/>
            <person name="Bloomquist R."/>
            <person name="Carleton K.L."/>
            <person name="Conte M.A."/>
            <person name="D'Cotta H."/>
            <person name="Eshel O."/>
            <person name="Gaffney L."/>
            <person name="Galibert F."/>
            <person name="Gante H.F."/>
            <person name="Gnerre S."/>
            <person name="Greuter L."/>
            <person name="Guyon R."/>
            <person name="Haddad N.S."/>
            <person name="Haerty W."/>
            <person name="Harris R.M."/>
            <person name="Hofmann H.A."/>
            <person name="Hourlier T."/>
            <person name="Hulata G."/>
            <person name="Jaffe D.B."/>
            <person name="Lara M."/>
            <person name="Lee A.P."/>
            <person name="MacCallum I."/>
            <person name="Mwaiko S."/>
            <person name="Nikaido M."/>
            <person name="Nishihara H."/>
            <person name="Ozouf-Costaz C."/>
            <person name="Penman D.J."/>
            <person name="Przybylski D."/>
            <person name="Rakotomanga M."/>
            <person name="Renn S.C.P."/>
            <person name="Ribeiro F.J."/>
            <person name="Ron M."/>
            <person name="Salzburger W."/>
            <person name="Sanchez-Pulido L."/>
            <person name="Santos M.E."/>
            <person name="Searle S."/>
            <person name="Sharpe T."/>
            <person name="Swofford R."/>
            <person name="Tan F.J."/>
            <person name="Williams L."/>
            <person name="Young S."/>
            <person name="Yin S."/>
            <person name="Okada N."/>
            <person name="Kocher T.D."/>
            <person name="Miska E.A."/>
            <person name="Lander E.S."/>
            <person name="Venkatesh B."/>
            <person name="Fernald R.D."/>
            <person name="Meyer A."/>
            <person name="Ponting C.P."/>
            <person name="Streelman J.T."/>
            <person name="Lindblad-Toh K."/>
            <person name="Seehausen O."/>
            <person name="Di Palma F."/>
        </authorList>
    </citation>
    <scope>NUCLEOTIDE SEQUENCE</scope>
</reference>
<dbReference type="PANTHER" id="PTHR20873">
    <property type="entry name" value="L-SERYL-TRNA(SEC) KINASE"/>
    <property type="match status" value="1"/>
</dbReference>
<dbReference type="GeneTree" id="ENSGT00390000017554"/>
<evidence type="ECO:0000313" key="3">
    <source>
        <dbReference type="Ensembl" id="ENSMZEP00005001738.1"/>
    </source>
</evidence>
<dbReference type="GO" id="GO:0000049">
    <property type="term" value="F:tRNA binding"/>
    <property type="evidence" value="ECO:0007669"/>
    <property type="project" value="TreeGrafter"/>
</dbReference>